<dbReference type="Proteomes" id="UP001295423">
    <property type="component" value="Unassembled WGS sequence"/>
</dbReference>
<protein>
    <recommendedName>
        <fullName evidence="4">Gamma-secretase subunit PEN-2</fullName>
    </recommendedName>
</protein>
<dbReference type="AlphaFoldDB" id="A0AAD2FWQ3"/>
<gene>
    <name evidence="2" type="ORF">CYCCA115_LOCUS15631</name>
</gene>
<dbReference type="EMBL" id="CAKOGP040001881">
    <property type="protein sequence ID" value="CAJ1955195.1"/>
    <property type="molecule type" value="Genomic_DNA"/>
</dbReference>
<evidence type="ECO:0000313" key="3">
    <source>
        <dbReference type="Proteomes" id="UP001295423"/>
    </source>
</evidence>
<organism evidence="2 3">
    <name type="scientific">Cylindrotheca closterium</name>
    <dbReference type="NCBI Taxonomy" id="2856"/>
    <lineage>
        <taxon>Eukaryota</taxon>
        <taxon>Sar</taxon>
        <taxon>Stramenopiles</taxon>
        <taxon>Ochrophyta</taxon>
        <taxon>Bacillariophyta</taxon>
        <taxon>Bacillariophyceae</taxon>
        <taxon>Bacillariophycidae</taxon>
        <taxon>Bacillariales</taxon>
        <taxon>Bacillariaceae</taxon>
        <taxon>Cylindrotheca</taxon>
    </lineage>
</organism>
<keyword evidence="3" id="KW-1185">Reference proteome</keyword>
<reference evidence="2" key="1">
    <citation type="submission" date="2023-08" db="EMBL/GenBank/DDBJ databases">
        <authorList>
            <person name="Audoor S."/>
            <person name="Bilcke G."/>
        </authorList>
    </citation>
    <scope>NUCLEOTIDE SEQUENCE</scope>
</reference>
<keyword evidence="1" id="KW-0812">Transmembrane</keyword>
<evidence type="ECO:0000313" key="2">
    <source>
        <dbReference type="EMBL" id="CAJ1955195.1"/>
    </source>
</evidence>
<accession>A0AAD2FWQ3</accession>
<feature type="transmembrane region" description="Helical" evidence="1">
    <location>
        <begin position="12"/>
        <end position="30"/>
    </location>
</feature>
<keyword evidence="1" id="KW-0472">Membrane</keyword>
<evidence type="ECO:0000256" key="1">
    <source>
        <dbReference type="SAM" id="Phobius"/>
    </source>
</evidence>
<evidence type="ECO:0008006" key="4">
    <source>
        <dbReference type="Google" id="ProtNLM"/>
    </source>
</evidence>
<comment type="caution">
    <text evidence="2">The sequence shown here is derived from an EMBL/GenBank/DDBJ whole genome shotgun (WGS) entry which is preliminary data.</text>
</comment>
<keyword evidence="1" id="KW-1133">Transmembrane helix</keyword>
<proteinExistence type="predicted"/>
<feature type="transmembrane region" description="Helical" evidence="1">
    <location>
        <begin position="74"/>
        <end position="92"/>
    </location>
</feature>
<name>A0AAD2FWQ3_9STRA</name>
<sequence>MSSLRDDEISQKYFYAGCFGLPWLWIVHAMNYKTKSKKSSGALLTQEGNQPEDLTQQECDRAEKQWVDRCRSSAIVVSIAWLAWVLVVQVFLTDIFPTELFVRTAEQGEYTGW</sequence>